<evidence type="ECO:0000256" key="4">
    <source>
        <dbReference type="ARBA" id="ARBA00023163"/>
    </source>
</evidence>
<keyword evidence="6" id="KW-1133">Transmembrane helix</keyword>
<dbReference type="PANTHER" id="PTHR12632">
    <property type="entry name" value="TRANSCRIPTION FACTOR NF-Y ALPHA-RELATED"/>
    <property type="match status" value="1"/>
</dbReference>
<name>A0A6V7P2N7_ANACO</name>
<gene>
    <name evidence="7" type="ORF">CB5_LOCUS8304</name>
</gene>
<evidence type="ECO:0000256" key="3">
    <source>
        <dbReference type="ARBA" id="ARBA00023125"/>
    </source>
</evidence>
<comment type="subcellular location">
    <subcellularLocation>
        <location evidence="1">Nucleus</location>
    </subcellularLocation>
</comment>
<dbReference type="GO" id="GO:0005634">
    <property type="term" value="C:nucleus"/>
    <property type="evidence" value="ECO:0007669"/>
    <property type="project" value="UniProtKB-SubCell"/>
</dbReference>
<dbReference type="AlphaFoldDB" id="A0A6V7P2N7"/>
<accession>A0A6V7P2N7</accession>
<keyword evidence="3" id="KW-0238">DNA-binding</keyword>
<evidence type="ECO:0000256" key="1">
    <source>
        <dbReference type="ARBA" id="ARBA00004123"/>
    </source>
</evidence>
<dbReference type="InterPro" id="IPR001289">
    <property type="entry name" value="NFYA"/>
</dbReference>
<dbReference type="GO" id="GO:0003700">
    <property type="term" value="F:DNA-binding transcription factor activity"/>
    <property type="evidence" value="ECO:0007669"/>
    <property type="project" value="InterPro"/>
</dbReference>
<organism evidence="7">
    <name type="scientific">Ananas comosus var. bracteatus</name>
    <name type="common">red pineapple</name>
    <dbReference type="NCBI Taxonomy" id="296719"/>
    <lineage>
        <taxon>Eukaryota</taxon>
        <taxon>Viridiplantae</taxon>
        <taxon>Streptophyta</taxon>
        <taxon>Embryophyta</taxon>
        <taxon>Tracheophyta</taxon>
        <taxon>Spermatophyta</taxon>
        <taxon>Magnoliopsida</taxon>
        <taxon>Liliopsida</taxon>
        <taxon>Poales</taxon>
        <taxon>Bromeliaceae</taxon>
        <taxon>Bromelioideae</taxon>
        <taxon>Ananas</taxon>
    </lineage>
</organism>
<evidence type="ECO:0000313" key="7">
    <source>
        <dbReference type="EMBL" id="CAD1825093.1"/>
    </source>
</evidence>
<sequence>MLLQVQWRPGREVKHLASKFRTEIVADDVFYAHLPSWSFKAFTFSRDASNQEKQVDGHVKPVLSLESGGAIYSTPSVDYGQPIGYIPIPQGDPYLGGILAAYAPHAVILPQSTGMLPSLRVPLPLEPAEDEPIYVNAVPARVPTSSRNEESERIGRAVPQRQRAAGARAAAAAAAEVSSYFHCQQEVLLGLDQAAARRRFGFPHRRQHFRFFCSSSRLFLAPSASQHLKPRGSSVVSRISLLFSIGSLVSVVVSAGQFILGFYTVLLKCIIC</sequence>
<keyword evidence="4" id="KW-0804">Transcription</keyword>
<proteinExistence type="predicted"/>
<dbReference type="EMBL" id="LR862144">
    <property type="protein sequence ID" value="CAD1825093.1"/>
    <property type="molecule type" value="Genomic_DNA"/>
</dbReference>
<keyword evidence="5" id="KW-0539">Nucleus</keyword>
<evidence type="ECO:0000256" key="2">
    <source>
        <dbReference type="ARBA" id="ARBA00023015"/>
    </source>
</evidence>
<keyword evidence="6" id="KW-0812">Transmembrane</keyword>
<keyword evidence="2" id="KW-0805">Transcription regulation</keyword>
<reference evidence="7" key="1">
    <citation type="submission" date="2020-07" db="EMBL/GenBank/DDBJ databases">
        <authorList>
            <person name="Lin J."/>
        </authorList>
    </citation>
    <scope>NUCLEOTIDE SEQUENCE</scope>
</reference>
<evidence type="ECO:0000256" key="6">
    <source>
        <dbReference type="SAM" id="Phobius"/>
    </source>
</evidence>
<feature type="transmembrane region" description="Helical" evidence="6">
    <location>
        <begin position="241"/>
        <end position="266"/>
    </location>
</feature>
<evidence type="ECO:0000256" key="5">
    <source>
        <dbReference type="ARBA" id="ARBA00023242"/>
    </source>
</evidence>
<protein>
    <submittedName>
        <fullName evidence="7">Uncharacterized protein</fullName>
    </submittedName>
</protein>
<keyword evidence="6" id="KW-0472">Membrane</keyword>
<dbReference type="GO" id="GO:0003677">
    <property type="term" value="F:DNA binding"/>
    <property type="evidence" value="ECO:0007669"/>
    <property type="project" value="UniProtKB-KW"/>
</dbReference>